<dbReference type="SUPFAM" id="SSF140453">
    <property type="entry name" value="EsxAB dimer-like"/>
    <property type="match status" value="1"/>
</dbReference>
<dbReference type="InterPro" id="IPR036689">
    <property type="entry name" value="ESAT-6-like_sf"/>
</dbReference>
<dbReference type="InterPro" id="IPR010310">
    <property type="entry name" value="T7SS_ESAT-6-like"/>
</dbReference>
<reference evidence="2 3" key="1">
    <citation type="submission" date="2022-06" db="EMBL/GenBank/DDBJ databases">
        <title>Mycolicibacterium sp. CAU 1645 isolated from seawater.</title>
        <authorList>
            <person name="Kim W."/>
        </authorList>
    </citation>
    <scope>NUCLEOTIDE SEQUENCE [LARGE SCALE GENOMIC DNA]</scope>
    <source>
        <strain evidence="2 3">CAU 1645</strain>
    </source>
</reference>
<accession>A0ABT1M3V6</accession>
<comment type="similarity">
    <text evidence="1">Belongs to the WXG100 family.</text>
</comment>
<gene>
    <name evidence="2" type="ORF">NM203_16765</name>
</gene>
<dbReference type="Proteomes" id="UP001651690">
    <property type="component" value="Unassembled WGS sequence"/>
</dbReference>
<proteinExistence type="inferred from homology"/>
<evidence type="ECO:0000313" key="3">
    <source>
        <dbReference type="Proteomes" id="UP001651690"/>
    </source>
</evidence>
<keyword evidence="3" id="KW-1185">Reference proteome</keyword>
<evidence type="ECO:0000313" key="2">
    <source>
        <dbReference type="EMBL" id="MCP9273843.1"/>
    </source>
</evidence>
<organism evidence="2 3">
    <name type="scientific">Mycolicibacterium arenosum</name>
    <dbReference type="NCBI Taxonomy" id="2952157"/>
    <lineage>
        <taxon>Bacteria</taxon>
        <taxon>Bacillati</taxon>
        <taxon>Actinomycetota</taxon>
        <taxon>Actinomycetes</taxon>
        <taxon>Mycobacteriales</taxon>
        <taxon>Mycobacteriaceae</taxon>
        <taxon>Mycolicibacterium</taxon>
    </lineage>
</organism>
<dbReference type="Pfam" id="PF06013">
    <property type="entry name" value="WXG100"/>
    <property type="match status" value="1"/>
</dbReference>
<dbReference type="NCBIfam" id="TIGR03930">
    <property type="entry name" value="WXG100_ESAT6"/>
    <property type="match status" value="1"/>
</dbReference>
<protein>
    <recommendedName>
        <fullName evidence="1">ESAT-6-like protein</fullName>
    </recommendedName>
</protein>
<comment type="caution">
    <text evidence="2">The sequence shown here is derived from an EMBL/GenBank/DDBJ whole genome shotgun (WGS) entry which is preliminary data.</text>
</comment>
<evidence type="ECO:0000256" key="1">
    <source>
        <dbReference type="RuleBase" id="RU362001"/>
    </source>
</evidence>
<dbReference type="EMBL" id="JANDBD010000006">
    <property type="protein sequence ID" value="MCP9273843.1"/>
    <property type="molecule type" value="Genomic_DNA"/>
</dbReference>
<dbReference type="Gene3D" id="1.10.287.1060">
    <property type="entry name" value="ESAT-6-like"/>
    <property type="match status" value="1"/>
</dbReference>
<name>A0ABT1M3V6_9MYCO</name>
<sequence>MVEFAQLQAAIDHMARYQQDVKACLEDIDQTMKRLRATWHGDASESQADAQARWDEGADQMNSALDQLRKIAQQALAFYNDAVTQNKAMWGM</sequence>